<dbReference type="Proteomes" id="UP000197007">
    <property type="component" value="Chromosome"/>
</dbReference>
<dbReference type="PANTHER" id="PTHR24198:SF165">
    <property type="entry name" value="ANKYRIN REPEAT-CONTAINING PROTEIN-RELATED"/>
    <property type="match status" value="1"/>
</dbReference>
<evidence type="ECO:0000313" key="5">
    <source>
        <dbReference type="EMBL" id="ASF43631.1"/>
    </source>
</evidence>
<evidence type="ECO:0000256" key="1">
    <source>
        <dbReference type="ARBA" id="ARBA00022737"/>
    </source>
</evidence>
<feature type="repeat" description="ANK" evidence="3">
    <location>
        <begin position="122"/>
        <end position="156"/>
    </location>
</feature>
<dbReference type="InterPro" id="IPR002110">
    <property type="entry name" value="Ankyrin_rpt"/>
</dbReference>
<feature type="chain" id="PRO_5013368974" evidence="4">
    <location>
        <begin position="19"/>
        <end position="452"/>
    </location>
</feature>
<feature type="repeat" description="ANK" evidence="3">
    <location>
        <begin position="262"/>
        <end position="295"/>
    </location>
</feature>
<dbReference type="Pfam" id="PF12796">
    <property type="entry name" value="Ank_2"/>
    <property type="match status" value="3"/>
</dbReference>
<keyword evidence="1" id="KW-0677">Repeat</keyword>
<dbReference type="SUPFAM" id="SSF48403">
    <property type="entry name" value="Ankyrin repeat"/>
    <property type="match status" value="1"/>
</dbReference>
<dbReference type="PROSITE" id="PS50088">
    <property type="entry name" value="ANK_REPEAT"/>
    <property type="match status" value="8"/>
</dbReference>
<dbReference type="KEGG" id="capn:CBG49_11385"/>
<dbReference type="AlphaFoldDB" id="A0A1Z4BQQ1"/>
<reference evidence="6" key="1">
    <citation type="submission" date="2017-06" db="EMBL/GenBank/DDBJ databases">
        <title>Complete genome sequence of Capnocytophaga sp. KCOM 1579 (=ChDC OS43) isolated from a human refractory periapical abscess lesion.</title>
        <authorList>
            <person name="Kook J.-K."/>
            <person name="Park S.-N."/>
            <person name="Lim Y.K."/>
            <person name="Roh H."/>
        </authorList>
    </citation>
    <scope>NUCLEOTIDE SEQUENCE [LARGE SCALE GENOMIC DNA]</scope>
    <source>
        <strain evidence="6">ChDC OS43</strain>
    </source>
</reference>
<keyword evidence="2 3" id="KW-0040">ANK repeat</keyword>
<dbReference type="SMART" id="SM00248">
    <property type="entry name" value="ANK"/>
    <property type="match status" value="9"/>
</dbReference>
<accession>A0A1Z4BQQ1</accession>
<name>A0A1Z4BQQ1_9FLAO</name>
<evidence type="ECO:0000256" key="4">
    <source>
        <dbReference type="SAM" id="SignalP"/>
    </source>
</evidence>
<keyword evidence="4" id="KW-0732">Signal</keyword>
<sequence>MKKLLFFITALLIGKVHAQENVFLTNEYWKQKPSVAQVEQAINQGNSATALNSRAFDATTLAILNGAPYETITYLIDLEGNGVDKLTHDKRTYLFWAAYQDNVPVMEYLLKKGAKVNITESHQLTPLLFAAVGGRSNNAIYELLLKHGANLKDTNADGANALLLLLPHLKDLKEADYFLKKGLKLTAIDNKGNNAIYYAATTGNRAIIEALMKKKINVKKLNNKGESAIFGAARGFRKNYNKLDTFQYLEQLGLSINQKNKDGLSPLFVLAEKNKDEKVISYFLEKGNDANQLDKEGNNPLMKSAISNNISVITALLAKTKDINTQNKQGLSALTLAVENNTLEVIDFLLLKNADVQVVDRTGNTLYHYAIKRGDIKILEKLSLYPININQKNSNGLTPLQMAVMTAKNIDVVRFLLNKGADKNLTTDLGETVYELAQENEALKGMNIEFLK</sequence>
<feature type="repeat" description="ANK" evidence="3">
    <location>
        <begin position="329"/>
        <end position="361"/>
    </location>
</feature>
<keyword evidence="6" id="KW-1185">Reference proteome</keyword>
<organism evidence="5 6">
    <name type="scientific">Capnocytophaga endodontalis</name>
    <dbReference type="NCBI Taxonomy" id="2708117"/>
    <lineage>
        <taxon>Bacteria</taxon>
        <taxon>Pseudomonadati</taxon>
        <taxon>Bacteroidota</taxon>
        <taxon>Flavobacteriia</taxon>
        <taxon>Flavobacteriales</taxon>
        <taxon>Flavobacteriaceae</taxon>
        <taxon>Capnocytophaga</taxon>
    </lineage>
</organism>
<feature type="signal peptide" evidence="4">
    <location>
        <begin position="1"/>
        <end position="18"/>
    </location>
</feature>
<feature type="repeat" description="ANK" evidence="3">
    <location>
        <begin position="296"/>
        <end position="328"/>
    </location>
</feature>
<dbReference type="InterPro" id="IPR036770">
    <property type="entry name" value="Ankyrin_rpt-contain_sf"/>
</dbReference>
<dbReference type="Gene3D" id="1.25.40.20">
    <property type="entry name" value="Ankyrin repeat-containing domain"/>
    <property type="match status" value="2"/>
</dbReference>
<feature type="repeat" description="ANK" evidence="3">
    <location>
        <begin position="89"/>
        <end position="121"/>
    </location>
</feature>
<dbReference type="PANTHER" id="PTHR24198">
    <property type="entry name" value="ANKYRIN REPEAT AND PROTEIN KINASE DOMAIN-CONTAINING PROTEIN"/>
    <property type="match status" value="1"/>
</dbReference>
<gene>
    <name evidence="5" type="ORF">CBG49_11385</name>
</gene>
<dbReference type="RefSeq" id="WP_088594564.1">
    <property type="nucleotide sequence ID" value="NZ_CP022022.1"/>
</dbReference>
<dbReference type="EMBL" id="CP022022">
    <property type="protein sequence ID" value="ASF43631.1"/>
    <property type="molecule type" value="Genomic_DNA"/>
</dbReference>
<evidence type="ECO:0000313" key="6">
    <source>
        <dbReference type="Proteomes" id="UP000197007"/>
    </source>
</evidence>
<dbReference type="PROSITE" id="PS50297">
    <property type="entry name" value="ANK_REP_REGION"/>
    <property type="match status" value="4"/>
</dbReference>
<proteinExistence type="predicted"/>
<feature type="repeat" description="ANK" evidence="3">
    <location>
        <begin position="395"/>
        <end position="428"/>
    </location>
</feature>
<feature type="repeat" description="ANK" evidence="3">
    <location>
        <begin position="362"/>
        <end position="394"/>
    </location>
</feature>
<evidence type="ECO:0000256" key="3">
    <source>
        <dbReference type="PROSITE-ProRule" id="PRU00023"/>
    </source>
</evidence>
<evidence type="ECO:0000256" key="2">
    <source>
        <dbReference type="ARBA" id="ARBA00023043"/>
    </source>
</evidence>
<protein>
    <submittedName>
        <fullName evidence="5">Uncharacterized protein</fullName>
    </submittedName>
</protein>
<feature type="repeat" description="ANK" evidence="3">
    <location>
        <begin position="191"/>
        <end position="223"/>
    </location>
</feature>